<dbReference type="Proteomes" id="UP000321513">
    <property type="component" value="Unassembled WGS sequence"/>
</dbReference>
<comment type="caution">
    <text evidence="1">The sequence shown here is derived from an EMBL/GenBank/DDBJ whole genome shotgun (WGS) entry which is preliminary data.</text>
</comment>
<evidence type="ECO:0000313" key="2">
    <source>
        <dbReference type="Proteomes" id="UP000321513"/>
    </source>
</evidence>
<dbReference type="AlphaFoldDB" id="A0A512BHB8"/>
<protein>
    <submittedName>
        <fullName evidence="1">Uncharacterized protein</fullName>
    </submittedName>
</protein>
<evidence type="ECO:0000313" key="1">
    <source>
        <dbReference type="EMBL" id="GEO11362.1"/>
    </source>
</evidence>
<name>A0A512BHB8_9BACT</name>
<gene>
    <name evidence="1" type="ORF">SAE01_38580</name>
</gene>
<sequence length="66" mass="7514">MLLDGANDERSAVIFFPNCLVQRAKNLWKTIKAFLNNSRTDPIPFVINVTIRPTKDRQSSRLVVIA</sequence>
<proteinExistence type="predicted"/>
<accession>A0A512BHB8</accession>
<organism evidence="1 2">
    <name type="scientific">Segetibacter aerophilus</name>
    <dbReference type="NCBI Taxonomy" id="670293"/>
    <lineage>
        <taxon>Bacteria</taxon>
        <taxon>Pseudomonadati</taxon>
        <taxon>Bacteroidota</taxon>
        <taxon>Chitinophagia</taxon>
        <taxon>Chitinophagales</taxon>
        <taxon>Chitinophagaceae</taxon>
        <taxon>Segetibacter</taxon>
    </lineage>
</organism>
<dbReference type="EMBL" id="BJYT01000019">
    <property type="protein sequence ID" value="GEO11362.1"/>
    <property type="molecule type" value="Genomic_DNA"/>
</dbReference>
<keyword evidence="2" id="KW-1185">Reference proteome</keyword>
<reference evidence="1 2" key="1">
    <citation type="submission" date="2019-07" db="EMBL/GenBank/DDBJ databases">
        <title>Whole genome shotgun sequence of Segetibacter aerophilus NBRC 106135.</title>
        <authorList>
            <person name="Hosoyama A."/>
            <person name="Uohara A."/>
            <person name="Ohji S."/>
            <person name="Ichikawa N."/>
        </authorList>
    </citation>
    <scope>NUCLEOTIDE SEQUENCE [LARGE SCALE GENOMIC DNA]</scope>
    <source>
        <strain evidence="1 2">NBRC 106135</strain>
    </source>
</reference>